<dbReference type="AlphaFoldDB" id="A0A0F9LGQ6"/>
<sequence>MNTLDKCWKNQMSMSGWIARQWQIGRRISVYSLKIEWLKRHGIRQVDIHLNCFFPP</sequence>
<protein>
    <submittedName>
        <fullName evidence="1">Uncharacterized protein</fullName>
    </submittedName>
</protein>
<dbReference type="EMBL" id="LAZR01012467">
    <property type="protein sequence ID" value="KKM26680.1"/>
    <property type="molecule type" value="Genomic_DNA"/>
</dbReference>
<accession>A0A0F9LGQ6</accession>
<feature type="non-terminal residue" evidence="1">
    <location>
        <position position="56"/>
    </location>
</feature>
<name>A0A0F9LGQ6_9ZZZZ</name>
<reference evidence="1" key="1">
    <citation type="journal article" date="2015" name="Nature">
        <title>Complex archaea that bridge the gap between prokaryotes and eukaryotes.</title>
        <authorList>
            <person name="Spang A."/>
            <person name="Saw J.H."/>
            <person name="Jorgensen S.L."/>
            <person name="Zaremba-Niedzwiedzka K."/>
            <person name="Martijn J."/>
            <person name="Lind A.E."/>
            <person name="van Eijk R."/>
            <person name="Schleper C."/>
            <person name="Guy L."/>
            <person name="Ettema T.J."/>
        </authorList>
    </citation>
    <scope>NUCLEOTIDE SEQUENCE</scope>
</reference>
<proteinExistence type="predicted"/>
<evidence type="ECO:0000313" key="1">
    <source>
        <dbReference type="EMBL" id="KKM26680.1"/>
    </source>
</evidence>
<comment type="caution">
    <text evidence="1">The sequence shown here is derived from an EMBL/GenBank/DDBJ whole genome shotgun (WGS) entry which is preliminary data.</text>
</comment>
<gene>
    <name evidence="1" type="ORF">LCGC14_1582440</name>
</gene>
<organism evidence="1">
    <name type="scientific">marine sediment metagenome</name>
    <dbReference type="NCBI Taxonomy" id="412755"/>
    <lineage>
        <taxon>unclassified sequences</taxon>
        <taxon>metagenomes</taxon>
        <taxon>ecological metagenomes</taxon>
    </lineage>
</organism>